<dbReference type="Gene3D" id="3.30.70.330">
    <property type="match status" value="1"/>
</dbReference>
<evidence type="ECO:0000259" key="8">
    <source>
        <dbReference type="PROSITE" id="PS50102"/>
    </source>
</evidence>
<feature type="compositionally biased region" description="Basic and acidic residues" evidence="7">
    <location>
        <begin position="567"/>
        <end position="589"/>
    </location>
</feature>
<dbReference type="SMART" id="SM00360">
    <property type="entry name" value="RRM"/>
    <property type="match status" value="1"/>
</dbReference>
<dbReference type="PaxDb" id="3218-PP1S125_64V6.1"/>
<reference evidence="9 11" key="2">
    <citation type="journal article" date="2018" name="Plant J.">
        <title>The Physcomitrella patens chromosome-scale assembly reveals moss genome structure and evolution.</title>
        <authorList>
            <person name="Lang D."/>
            <person name="Ullrich K.K."/>
            <person name="Murat F."/>
            <person name="Fuchs J."/>
            <person name="Jenkins J."/>
            <person name="Haas F.B."/>
            <person name="Piednoel M."/>
            <person name="Gundlach H."/>
            <person name="Van Bel M."/>
            <person name="Meyberg R."/>
            <person name="Vives C."/>
            <person name="Morata J."/>
            <person name="Symeonidi A."/>
            <person name="Hiss M."/>
            <person name="Muchero W."/>
            <person name="Kamisugi Y."/>
            <person name="Saleh O."/>
            <person name="Blanc G."/>
            <person name="Decker E.L."/>
            <person name="van Gessel N."/>
            <person name="Grimwood J."/>
            <person name="Hayes R.D."/>
            <person name="Graham S.W."/>
            <person name="Gunter L.E."/>
            <person name="McDaniel S.F."/>
            <person name="Hoernstein S.N.W."/>
            <person name="Larsson A."/>
            <person name="Li F.W."/>
            <person name="Perroud P.F."/>
            <person name="Phillips J."/>
            <person name="Ranjan P."/>
            <person name="Rokshar D.S."/>
            <person name="Rothfels C.J."/>
            <person name="Schneider L."/>
            <person name="Shu S."/>
            <person name="Stevenson D.W."/>
            <person name="Thummler F."/>
            <person name="Tillich M."/>
            <person name="Villarreal Aguilar J.C."/>
            <person name="Widiez T."/>
            <person name="Wong G.K."/>
            <person name="Wymore A."/>
            <person name="Zhang Y."/>
            <person name="Zimmer A.D."/>
            <person name="Quatrano R.S."/>
            <person name="Mayer K.F.X."/>
            <person name="Goodstein D."/>
            <person name="Casacuberta J.M."/>
            <person name="Vandepoele K."/>
            <person name="Reski R."/>
            <person name="Cuming A.C."/>
            <person name="Tuskan G.A."/>
            <person name="Maumus F."/>
            <person name="Salse J."/>
            <person name="Schmutz J."/>
            <person name="Rensing S.A."/>
        </authorList>
    </citation>
    <scope>NUCLEOTIDE SEQUENCE [LARGE SCALE GENOMIC DNA]</scope>
    <source>
        <strain evidence="10 11">cv. Gransden 2004</strain>
    </source>
</reference>
<dbReference type="InterPro" id="IPR012677">
    <property type="entry name" value="Nucleotide-bd_a/b_plait_sf"/>
</dbReference>
<dbReference type="GeneID" id="112279033"/>
<keyword evidence="11" id="KW-1185">Reference proteome</keyword>
<evidence type="ECO:0000256" key="3">
    <source>
        <dbReference type="ARBA" id="ARBA00022737"/>
    </source>
</evidence>
<dbReference type="Pfam" id="PF00076">
    <property type="entry name" value="RRM_1"/>
    <property type="match status" value="1"/>
</dbReference>
<dbReference type="EnsemblPlants" id="Pp3c2_22040V3.1">
    <property type="protein sequence ID" value="Pp3c2_22040V3.1"/>
    <property type="gene ID" value="Pp3c2_22040"/>
</dbReference>
<comment type="subcellular location">
    <subcellularLocation>
        <location evidence="1">Nucleus</location>
    </subcellularLocation>
</comment>
<dbReference type="SUPFAM" id="SSF54928">
    <property type="entry name" value="RNA-binding domain, RBD"/>
    <property type="match status" value="1"/>
</dbReference>
<evidence type="ECO:0000256" key="4">
    <source>
        <dbReference type="ARBA" id="ARBA00023187"/>
    </source>
</evidence>
<dbReference type="GO" id="GO:0005634">
    <property type="term" value="C:nucleus"/>
    <property type="evidence" value="ECO:0007669"/>
    <property type="project" value="UniProtKB-SubCell"/>
</dbReference>
<dbReference type="EMBL" id="ABEU02000002">
    <property type="protein sequence ID" value="PNR60273.1"/>
    <property type="molecule type" value="Genomic_DNA"/>
</dbReference>
<dbReference type="OrthoDB" id="360390at2759"/>
<dbReference type="GO" id="GO:0008380">
    <property type="term" value="P:RNA splicing"/>
    <property type="evidence" value="ECO:0007669"/>
    <property type="project" value="UniProtKB-KW"/>
</dbReference>
<dbReference type="STRING" id="3218.A0A2K1L2L9"/>
<evidence type="ECO:0000256" key="7">
    <source>
        <dbReference type="SAM" id="MobiDB-lite"/>
    </source>
</evidence>
<dbReference type="InterPro" id="IPR003107">
    <property type="entry name" value="HAT"/>
</dbReference>
<keyword evidence="5" id="KW-0539">Nucleus</keyword>
<feature type="compositionally biased region" description="Gly residues" evidence="7">
    <location>
        <begin position="779"/>
        <end position="789"/>
    </location>
</feature>
<dbReference type="InterPro" id="IPR000504">
    <property type="entry name" value="RRM_dom"/>
</dbReference>
<keyword evidence="3" id="KW-0677">Repeat</keyword>
<protein>
    <recommendedName>
        <fullName evidence="8">RRM domain-containing protein</fullName>
    </recommendedName>
</protein>
<dbReference type="InterPro" id="IPR011990">
    <property type="entry name" value="TPR-like_helical_dom_sf"/>
</dbReference>
<reference evidence="9 11" key="1">
    <citation type="journal article" date="2008" name="Science">
        <title>The Physcomitrella genome reveals evolutionary insights into the conquest of land by plants.</title>
        <authorList>
            <person name="Rensing S."/>
            <person name="Lang D."/>
            <person name="Zimmer A."/>
            <person name="Terry A."/>
            <person name="Salamov A."/>
            <person name="Shapiro H."/>
            <person name="Nishiyama T."/>
            <person name="Perroud P.-F."/>
            <person name="Lindquist E."/>
            <person name="Kamisugi Y."/>
            <person name="Tanahashi T."/>
            <person name="Sakakibara K."/>
            <person name="Fujita T."/>
            <person name="Oishi K."/>
            <person name="Shin-I T."/>
            <person name="Kuroki Y."/>
            <person name="Toyoda A."/>
            <person name="Suzuki Y."/>
            <person name="Hashimoto A."/>
            <person name="Yamaguchi K."/>
            <person name="Sugano A."/>
            <person name="Kohara Y."/>
            <person name="Fujiyama A."/>
            <person name="Anterola A."/>
            <person name="Aoki S."/>
            <person name="Ashton N."/>
            <person name="Barbazuk W.B."/>
            <person name="Barker E."/>
            <person name="Bennetzen J."/>
            <person name="Bezanilla M."/>
            <person name="Blankenship R."/>
            <person name="Cho S.H."/>
            <person name="Dutcher S."/>
            <person name="Estelle M."/>
            <person name="Fawcett J.A."/>
            <person name="Gundlach H."/>
            <person name="Hanada K."/>
            <person name="Heyl A."/>
            <person name="Hicks K.A."/>
            <person name="Hugh J."/>
            <person name="Lohr M."/>
            <person name="Mayer K."/>
            <person name="Melkozernov A."/>
            <person name="Murata T."/>
            <person name="Nelson D."/>
            <person name="Pils B."/>
            <person name="Prigge M."/>
            <person name="Reiss B."/>
            <person name="Renner T."/>
            <person name="Rombauts S."/>
            <person name="Rushton P."/>
            <person name="Sanderfoot A."/>
            <person name="Schween G."/>
            <person name="Shiu S.-H."/>
            <person name="Stueber K."/>
            <person name="Theodoulou F.L."/>
            <person name="Tu H."/>
            <person name="Van de Peer Y."/>
            <person name="Verrier P.J."/>
            <person name="Waters E."/>
            <person name="Wood A."/>
            <person name="Yang L."/>
            <person name="Cove D."/>
            <person name="Cuming A."/>
            <person name="Hasebe M."/>
            <person name="Lucas S."/>
            <person name="Mishler D.B."/>
            <person name="Reski R."/>
            <person name="Grigoriev I."/>
            <person name="Quatrano R.S."/>
            <person name="Boore J.L."/>
        </authorList>
    </citation>
    <scope>NUCLEOTIDE SEQUENCE [LARGE SCALE GENOMIC DNA]</scope>
    <source>
        <strain evidence="10 11">cv. Gransden 2004</strain>
    </source>
</reference>
<dbReference type="SMART" id="SM00386">
    <property type="entry name" value="HAT"/>
    <property type="match status" value="8"/>
</dbReference>
<keyword evidence="2" id="KW-0507">mRNA processing</keyword>
<dbReference type="Proteomes" id="UP000006727">
    <property type="component" value="Chromosome 2"/>
</dbReference>
<evidence type="ECO:0000313" key="10">
    <source>
        <dbReference type="EnsemblPlants" id="Pp3c2_22040V3.1"/>
    </source>
</evidence>
<dbReference type="Pfam" id="PF05843">
    <property type="entry name" value="Suf"/>
    <property type="match status" value="1"/>
</dbReference>
<sequence>MASSDDEPENPMPVPSNDSPDSGSESDSDLDDDEDDQATALLLQRLQAQVNESNSYEAHVNYIDALRKAAELEKLRLARESMNAVFPLTPNMWLEWCEDESRLATSRGAVPAVEALYERGVKEYLSIPLWLQYLEFVEERDTSVADCTEPGIAKMRALFERALTSTGLHFTEGGKVWEAYRDYESALLLSMAEASPEAKSKQVEILRSLFHRQLRVPLVDHAQTLEQYKDWEQQQGVQIGADNDDLSGLPGGVASAYKTAEQMSKARGLFENNITAEKPVDGDLLQHYLEYISVEEATGDPARAQILYERALSVFPVTHEVWLKYTHYLDVNLKVASVLRSVYARAVRNCPWVGALWTKYMLALERAAAPETELSVVFETALGCGFQSPNEYEEVYSTRAHGLRRRIMAADANSDQTSNFTLLHDTFERGTEFLSTYFPDHVNHNIRLWTYWAHLEATLLKDITAARGVWENLIKTHGWMLEVWQNYISMELLLGNVKEARTLYKRCYSRRLEGTGTQVMCAAWLRFEEEHGALEDYDRAVLKVGPRVAEVQNLQTQQEQKQSTGTERVKMESRPQPSDKVKPKSDVKSRSSKITDNASKTSGRKRGLGNAESENAVKRQKVPKVTAQDTDQPGASETAAGIVTGMEEAERTEQKSENASRELPKQVKELNKAVVFTDECTAFLSNVAFEVTEEDLKEFFSPSSRVKEVRILRERGTARPRGLAYVDFEDEESLTAAIAKNKEELKGRQLSIARSDPKGGRGGGRGSGSSRRGRTSALGRGGGRGGIGGSDSSNALGGGRGLAGPPTVGHRRGGHLKLTGSNTFAVPRNVPRPLGWGNPLATSSSNASGGEVPKSNTEFREMFLKQS</sequence>
<dbReference type="InterPro" id="IPR035979">
    <property type="entry name" value="RBD_domain_sf"/>
</dbReference>
<feature type="compositionally biased region" description="Acidic residues" evidence="7">
    <location>
        <begin position="24"/>
        <end position="35"/>
    </location>
</feature>
<dbReference type="RefSeq" id="XP_024368842.1">
    <property type="nucleotide sequence ID" value="XM_024513074.2"/>
</dbReference>
<gene>
    <name evidence="10" type="primary">LOC112279033</name>
    <name evidence="9" type="ORF">PHYPA_003066</name>
</gene>
<dbReference type="Gramene" id="Pp3c2_22040V3.2">
    <property type="protein sequence ID" value="Pp3c2_22040V3.2"/>
    <property type="gene ID" value="Pp3c2_22040"/>
</dbReference>
<keyword evidence="4" id="KW-0508">mRNA splicing</keyword>
<dbReference type="GO" id="GO:0017070">
    <property type="term" value="F:U6 snRNA binding"/>
    <property type="evidence" value="ECO:0007669"/>
    <property type="project" value="EnsemblPlants"/>
</dbReference>
<feature type="compositionally biased region" description="Polar residues" evidence="7">
    <location>
        <begin position="553"/>
        <end position="566"/>
    </location>
</feature>
<evidence type="ECO:0000256" key="1">
    <source>
        <dbReference type="ARBA" id="ARBA00004123"/>
    </source>
</evidence>
<organism evidence="9">
    <name type="scientific">Physcomitrium patens</name>
    <name type="common">Spreading-leaved earth moss</name>
    <name type="synonym">Physcomitrella patens</name>
    <dbReference type="NCBI Taxonomy" id="3218"/>
    <lineage>
        <taxon>Eukaryota</taxon>
        <taxon>Viridiplantae</taxon>
        <taxon>Streptophyta</taxon>
        <taxon>Embryophyta</taxon>
        <taxon>Bryophyta</taxon>
        <taxon>Bryophytina</taxon>
        <taxon>Bryopsida</taxon>
        <taxon>Funariidae</taxon>
        <taxon>Funariales</taxon>
        <taxon>Funariaceae</taxon>
        <taxon>Physcomitrium</taxon>
    </lineage>
</organism>
<dbReference type="InterPro" id="IPR008847">
    <property type="entry name" value="Suf"/>
</dbReference>
<dbReference type="AlphaFoldDB" id="A0A2K1L2L9"/>
<evidence type="ECO:0000256" key="6">
    <source>
        <dbReference type="PROSITE-ProRule" id="PRU00176"/>
    </source>
</evidence>
<dbReference type="Gene3D" id="1.25.40.10">
    <property type="entry name" value="Tetratricopeptide repeat domain"/>
    <property type="match status" value="2"/>
</dbReference>
<feature type="region of interest" description="Disordered" evidence="7">
    <location>
        <begin position="553"/>
        <end position="640"/>
    </location>
</feature>
<evidence type="ECO:0000313" key="9">
    <source>
        <dbReference type="EMBL" id="PNR60273.1"/>
    </source>
</evidence>
<keyword evidence="6" id="KW-0694">RNA-binding</keyword>
<accession>A0A2K1L2L9</accession>
<proteinExistence type="predicted"/>
<dbReference type="PANTHER" id="PTHR17204:SF25">
    <property type="entry name" value="RRM DOMAIN-CONTAINING PROTEIN"/>
    <property type="match status" value="1"/>
</dbReference>
<dbReference type="GO" id="GO:0006397">
    <property type="term" value="P:mRNA processing"/>
    <property type="evidence" value="ECO:0007669"/>
    <property type="project" value="UniProtKB-KW"/>
</dbReference>
<dbReference type="Gramene" id="Pp3c2_22040V3.1">
    <property type="protein sequence ID" value="Pp3c2_22040V3.1"/>
    <property type="gene ID" value="Pp3c2_22040"/>
</dbReference>
<dbReference type="SUPFAM" id="SSF48452">
    <property type="entry name" value="TPR-like"/>
    <property type="match status" value="1"/>
</dbReference>
<name>A0A2K1L2L9_PHYPA</name>
<dbReference type="PROSITE" id="PS50102">
    <property type="entry name" value="RRM"/>
    <property type="match status" value="1"/>
</dbReference>
<evidence type="ECO:0000313" key="11">
    <source>
        <dbReference type="Proteomes" id="UP000006727"/>
    </source>
</evidence>
<evidence type="ECO:0000256" key="2">
    <source>
        <dbReference type="ARBA" id="ARBA00022664"/>
    </source>
</evidence>
<evidence type="ECO:0000256" key="5">
    <source>
        <dbReference type="ARBA" id="ARBA00023242"/>
    </source>
</evidence>
<feature type="domain" description="RRM" evidence="8">
    <location>
        <begin position="680"/>
        <end position="757"/>
    </location>
</feature>
<dbReference type="EnsemblPlants" id="Pp3c2_22040V3.2">
    <property type="protein sequence ID" value="Pp3c2_22040V3.2"/>
    <property type="gene ID" value="Pp3c2_22040"/>
</dbReference>
<reference evidence="10" key="3">
    <citation type="submission" date="2020-12" db="UniProtKB">
        <authorList>
            <consortium name="EnsemblPlants"/>
        </authorList>
    </citation>
    <scope>IDENTIFICATION</scope>
</reference>
<feature type="region of interest" description="Disordered" evidence="7">
    <location>
        <begin position="1"/>
        <end position="35"/>
    </location>
</feature>
<feature type="region of interest" description="Disordered" evidence="7">
    <location>
        <begin position="745"/>
        <end position="856"/>
    </location>
</feature>
<dbReference type="PANTHER" id="PTHR17204">
    <property type="entry name" value="PRE-MRNA PROCESSING PROTEIN PRP39-RELATED"/>
    <property type="match status" value="1"/>
</dbReference>
<dbReference type="OMA" id="PSGLTKM"/>